<feature type="transmembrane region" description="Helical" evidence="8">
    <location>
        <begin position="165"/>
        <end position="187"/>
    </location>
</feature>
<evidence type="ECO:0000256" key="4">
    <source>
        <dbReference type="ARBA" id="ARBA00022989"/>
    </source>
</evidence>
<dbReference type="GO" id="GO:0015648">
    <property type="term" value="F:lipid-linked peptidoglycan transporter activity"/>
    <property type="evidence" value="ECO:0007669"/>
    <property type="project" value="TreeGrafter"/>
</dbReference>
<feature type="transmembrane region" description="Helical" evidence="8">
    <location>
        <begin position="12"/>
        <end position="32"/>
    </location>
</feature>
<evidence type="ECO:0000256" key="8">
    <source>
        <dbReference type="SAM" id="Phobius"/>
    </source>
</evidence>
<evidence type="ECO:0000256" key="6">
    <source>
        <dbReference type="ARBA" id="ARBA00032370"/>
    </source>
</evidence>
<dbReference type="OrthoDB" id="9768187at2"/>
<gene>
    <name evidence="9" type="ORF">FO442_06665</name>
</gene>
<dbReference type="InterPro" id="IPR018365">
    <property type="entry name" value="Cell_cycle_FtsW-rel_CS"/>
</dbReference>
<comment type="subcellular location">
    <subcellularLocation>
        <location evidence="1">Membrane</location>
        <topology evidence="1">Multi-pass membrane protein</topology>
    </subcellularLocation>
</comment>
<keyword evidence="2 8" id="KW-0812">Transmembrane</keyword>
<sequence>MRRDDSLTQHVDWWLLSIVVIMLGMGIANVYSAAFDPDHPSLFDFSQKYGKQIMWVGVSIFLGFLVFLIDSDIYRKFAVPIYVFCFSLLIIVLFMPPINGARAWLGIGSMGIQPAEFMKIGTAIALSRYISTVNVKNQNVQTVVVALAIVMVPMVLILLQPDAGTFVVFTSFFFVLYREGITFDPLVLKVVNLIPGVRFKDTWVGSHFIPILFYVVFLSIVTLLMSGNKYEFTFMRGVLIPGFYGVVTVITVIALIAYLVLRWISTKRDQKRVLLIIISGWLLSVAVSATVNFSFSSLAPHQKDRIELVLGLRKDDDGKDYNRNRAMAAVGSGGLFGKGYKKASVASVRSNHVPESETDFIFCPLAEEWGFMGSLAIVFLFMGMLFRIIVIAERQRSTFNRVYAYCVAMIVFYHFAVNIGMNIGLAPVIGIPLPFFSYGGSSLMSFSMLLFILLKLDSQRRDVLF</sequence>
<dbReference type="GO" id="GO:0051301">
    <property type="term" value="P:cell division"/>
    <property type="evidence" value="ECO:0007669"/>
    <property type="project" value="InterPro"/>
</dbReference>
<dbReference type="PROSITE" id="PS00428">
    <property type="entry name" value="FTSW_RODA_SPOVE"/>
    <property type="match status" value="1"/>
</dbReference>
<feature type="transmembrane region" description="Helical" evidence="8">
    <location>
        <begin position="104"/>
        <end position="127"/>
    </location>
</feature>
<dbReference type="GO" id="GO:0005886">
    <property type="term" value="C:plasma membrane"/>
    <property type="evidence" value="ECO:0007669"/>
    <property type="project" value="TreeGrafter"/>
</dbReference>
<dbReference type="AlphaFoldDB" id="A0A556MZT4"/>
<comment type="caution">
    <text evidence="9">The sequence shown here is derived from an EMBL/GenBank/DDBJ whole genome shotgun (WGS) entry which is preliminary data.</text>
</comment>
<keyword evidence="5 8" id="KW-0472">Membrane</keyword>
<name>A0A556MZT4_9FLAO</name>
<evidence type="ECO:0000256" key="2">
    <source>
        <dbReference type="ARBA" id="ARBA00022692"/>
    </source>
</evidence>
<evidence type="ECO:0000256" key="5">
    <source>
        <dbReference type="ARBA" id="ARBA00023136"/>
    </source>
</evidence>
<dbReference type="Proteomes" id="UP000316008">
    <property type="component" value="Unassembled WGS sequence"/>
</dbReference>
<evidence type="ECO:0000313" key="10">
    <source>
        <dbReference type="Proteomes" id="UP000316008"/>
    </source>
</evidence>
<organism evidence="9 10">
    <name type="scientific">Fluviicola chungangensis</name>
    <dbReference type="NCBI Taxonomy" id="2597671"/>
    <lineage>
        <taxon>Bacteria</taxon>
        <taxon>Pseudomonadati</taxon>
        <taxon>Bacteroidota</taxon>
        <taxon>Flavobacteriia</taxon>
        <taxon>Flavobacteriales</taxon>
        <taxon>Crocinitomicaceae</taxon>
        <taxon>Fluviicola</taxon>
    </lineage>
</organism>
<dbReference type="GO" id="GO:0032153">
    <property type="term" value="C:cell division site"/>
    <property type="evidence" value="ECO:0007669"/>
    <property type="project" value="TreeGrafter"/>
</dbReference>
<keyword evidence="10" id="KW-1185">Reference proteome</keyword>
<dbReference type="RefSeq" id="WP_144332388.1">
    <property type="nucleotide sequence ID" value="NZ_VLPL01000003.1"/>
</dbReference>
<feature type="transmembrane region" description="Helical" evidence="8">
    <location>
        <begin position="81"/>
        <end position="98"/>
    </location>
</feature>
<feature type="transmembrane region" description="Helical" evidence="8">
    <location>
        <begin position="369"/>
        <end position="390"/>
    </location>
</feature>
<dbReference type="EMBL" id="VLPL01000003">
    <property type="protein sequence ID" value="TSJ45431.1"/>
    <property type="molecule type" value="Genomic_DNA"/>
</dbReference>
<evidence type="ECO:0000256" key="3">
    <source>
        <dbReference type="ARBA" id="ARBA00022960"/>
    </source>
</evidence>
<evidence type="ECO:0000256" key="7">
    <source>
        <dbReference type="ARBA" id="ARBA00033270"/>
    </source>
</evidence>
<dbReference type="NCBIfam" id="NF037961">
    <property type="entry name" value="RodA_shape"/>
    <property type="match status" value="2"/>
</dbReference>
<evidence type="ECO:0000256" key="1">
    <source>
        <dbReference type="ARBA" id="ARBA00004141"/>
    </source>
</evidence>
<dbReference type="PANTHER" id="PTHR30474:SF1">
    <property type="entry name" value="PEPTIDOGLYCAN GLYCOSYLTRANSFERASE MRDB"/>
    <property type="match status" value="1"/>
</dbReference>
<feature type="transmembrane region" description="Helical" evidence="8">
    <location>
        <begin position="435"/>
        <end position="454"/>
    </location>
</feature>
<feature type="transmembrane region" description="Helical" evidence="8">
    <location>
        <begin position="139"/>
        <end position="159"/>
    </location>
</feature>
<dbReference type="InterPro" id="IPR001182">
    <property type="entry name" value="FtsW/RodA"/>
</dbReference>
<feature type="transmembrane region" description="Helical" evidence="8">
    <location>
        <begin position="238"/>
        <end position="261"/>
    </location>
</feature>
<protein>
    <recommendedName>
        <fullName evidence="7">Cell wall polymerase</fullName>
    </recommendedName>
    <alternativeName>
        <fullName evidence="6">Peptidoglycan polymerase</fullName>
    </alternativeName>
</protein>
<evidence type="ECO:0000313" key="9">
    <source>
        <dbReference type="EMBL" id="TSJ45431.1"/>
    </source>
</evidence>
<proteinExistence type="predicted"/>
<accession>A0A556MZT4</accession>
<feature type="transmembrane region" description="Helical" evidence="8">
    <location>
        <begin position="402"/>
        <end position="429"/>
    </location>
</feature>
<dbReference type="Pfam" id="PF01098">
    <property type="entry name" value="FTSW_RODA_SPOVE"/>
    <property type="match status" value="2"/>
</dbReference>
<keyword evidence="3" id="KW-0133">Cell shape</keyword>
<reference evidence="9 10" key="1">
    <citation type="submission" date="2019-07" db="EMBL/GenBank/DDBJ databases">
        <authorList>
            <person name="Huq M.A."/>
        </authorList>
    </citation>
    <scope>NUCLEOTIDE SEQUENCE [LARGE SCALE GENOMIC DNA]</scope>
    <source>
        <strain evidence="9 10">MAH-3</strain>
    </source>
</reference>
<dbReference type="GO" id="GO:0008360">
    <property type="term" value="P:regulation of cell shape"/>
    <property type="evidence" value="ECO:0007669"/>
    <property type="project" value="UniProtKB-KW"/>
</dbReference>
<keyword evidence="4 8" id="KW-1133">Transmembrane helix</keyword>
<feature type="transmembrane region" description="Helical" evidence="8">
    <location>
        <begin position="208"/>
        <end position="226"/>
    </location>
</feature>
<feature type="transmembrane region" description="Helical" evidence="8">
    <location>
        <begin position="52"/>
        <end position="69"/>
    </location>
</feature>
<feature type="transmembrane region" description="Helical" evidence="8">
    <location>
        <begin position="273"/>
        <end position="295"/>
    </location>
</feature>
<dbReference type="PANTHER" id="PTHR30474">
    <property type="entry name" value="CELL CYCLE PROTEIN"/>
    <property type="match status" value="1"/>
</dbReference>